<feature type="transmembrane region" description="Helical" evidence="2">
    <location>
        <begin position="29"/>
        <end position="48"/>
    </location>
</feature>
<comment type="caution">
    <text evidence="3">The sequence shown here is derived from an EMBL/GenBank/DDBJ whole genome shotgun (WGS) entry which is preliminary data.</text>
</comment>
<feature type="transmembrane region" description="Helical" evidence="2">
    <location>
        <begin position="54"/>
        <end position="81"/>
    </location>
</feature>
<keyword evidence="2" id="KW-0812">Transmembrane</keyword>
<evidence type="ECO:0000313" key="4">
    <source>
        <dbReference type="Proteomes" id="UP000035489"/>
    </source>
</evidence>
<dbReference type="EMBL" id="LCYG01000032">
    <property type="protein sequence ID" value="KLK92649.1"/>
    <property type="molecule type" value="Genomic_DNA"/>
</dbReference>
<organism evidence="3 4">
    <name type="scientific">Microvirga vignae</name>
    <dbReference type="NCBI Taxonomy" id="1225564"/>
    <lineage>
        <taxon>Bacteria</taxon>
        <taxon>Pseudomonadati</taxon>
        <taxon>Pseudomonadota</taxon>
        <taxon>Alphaproteobacteria</taxon>
        <taxon>Hyphomicrobiales</taxon>
        <taxon>Methylobacteriaceae</taxon>
        <taxon>Microvirga</taxon>
    </lineage>
</organism>
<proteinExistence type="predicted"/>
<evidence type="ECO:0000256" key="1">
    <source>
        <dbReference type="SAM" id="MobiDB-lite"/>
    </source>
</evidence>
<reference evidence="3 4" key="1">
    <citation type="submission" date="2015-05" db="EMBL/GenBank/DDBJ databases">
        <title>Draft genome sequence of Microvirga vignae strain BR3299, a novel nitrogen fixing bacteria isolated from Brazil semi-aired region.</title>
        <authorList>
            <person name="Zilli J.E."/>
            <person name="Passos S.R."/>
            <person name="Leite J."/>
            <person name="Baldani J.I."/>
            <person name="Xavier G.R."/>
            <person name="Rumjaneck N.G."/>
            <person name="Simoes-Araujo J.L."/>
        </authorList>
    </citation>
    <scope>NUCLEOTIDE SEQUENCE [LARGE SCALE GENOMIC DNA]</scope>
    <source>
        <strain evidence="3 4">BR3299</strain>
    </source>
</reference>
<gene>
    <name evidence="3" type="ORF">AA309_13250</name>
</gene>
<keyword evidence="2" id="KW-0472">Membrane</keyword>
<keyword evidence="4" id="KW-1185">Reference proteome</keyword>
<dbReference type="AlphaFoldDB" id="A0A0H1RC57"/>
<dbReference type="PATRIC" id="fig|1225564.3.peg.3497"/>
<dbReference type="Proteomes" id="UP000035489">
    <property type="component" value="Unassembled WGS sequence"/>
</dbReference>
<feature type="region of interest" description="Disordered" evidence="1">
    <location>
        <begin position="1"/>
        <end position="20"/>
    </location>
</feature>
<name>A0A0H1RC57_9HYPH</name>
<protein>
    <submittedName>
        <fullName evidence="3">Uncharacterized protein</fullName>
    </submittedName>
</protein>
<accession>A0A0H1RC57</accession>
<sequence>MKVGSSADHTQNSKDRGWRQILGPQDAENVLLVIMISWVSAAGALVFFGKFDLILLLVTAGFVAVLVVLSSGLSLLTAAALRKLTSWFA</sequence>
<evidence type="ECO:0000313" key="3">
    <source>
        <dbReference type="EMBL" id="KLK92649.1"/>
    </source>
</evidence>
<keyword evidence="2" id="KW-1133">Transmembrane helix</keyword>
<evidence type="ECO:0000256" key="2">
    <source>
        <dbReference type="SAM" id="Phobius"/>
    </source>
</evidence>